<keyword evidence="7" id="KW-1185">Reference proteome</keyword>
<reference evidence="6" key="1">
    <citation type="submission" date="2023-07" db="EMBL/GenBank/DDBJ databases">
        <title>Genomic Encyclopedia of Type Strains, Phase IV (KMG-IV): sequencing the most valuable type-strain genomes for metagenomic binning, comparative biology and taxonomic classification.</title>
        <authorList>
            <person name="Goeker M."/>
        </authorList>
    </citation>
    <scope>NUCLEOTIDE SEQUENCE</scope>
    <source>
        <strain evidence="6">DSM 26174</strain>
    </source>
</reference>
<dbReference type="EMBL" id="JAVDQD010000001">
    <property type="protein sequence ID" value="MDR6237519.1"/>
    <property type="molecule type" value="Genomic_DNA"/>
</dbReference>
<dbReference type="Pfam" id="PF04973">
    <property type="entry name" value="NMN_transporter"/>
    <property type="match status" value="1"/>
</dbReference>
<evidence type="ECO:0000256" key="5">
    <source>
        <dbReference type="SAM" id="Phobius"/>
    </source>
</evidence>
<dbReference type="GO" id="GO:0034257">
    <property type="term" value="F:nicotinamide riboside transmembrane transporter activity"/>
    <property type="evidence" value="ECO:0007669"/>
    <property type="project" value="InterPro"/>
</dbReference>
<keyword evidence="3 5" id="KW-1133">Transmembrane helix</keyword>
<accession>A0AAE4BP38</accession>
<keyword evidence="2 5" id="KW-0812">Transmembrane</keyword>
<evidence type="ECO:0000313" key="7">
    <source>
        <dbReference type="Proteomes" id="UP001185092"/>
    </source>
</evidence>
<name>A0AAE4BP38_9BACT</name>
<feature type="transmembrane region" description="Helical" evidence="5">
    <location>
        <begin position="140"/>
        <end position="157"/>
    </location>
</feature>
<evidence type="ECO:0000256" key="4">
    <source>
        <dbReference type="ARBA" id="ARBA00023136"/>
    </source>
</evidence>
<feature type="transmembrane region" description="Helical" evidence="5">
    <location>
        <begin position="52"/>
        <end position="68"/>
    </location>
</feature>
<feature type="transmembrane region" description="Helical" evidence="5">
    <location>
        <begin position="163"/>
        <end position="181"/>
    </location>
</feature>
<dbReference type="GO" id="GO:0016020">
    <property type="term" value="C:membrane"/>
    <property type="evidence" value="ECO:0007669"/>
    <property type="project" value="UniProtKB-SubCell"/>
</dbReference>
<dbReference type="RefSeq" id="WP_309936983.1">
    <property type="nucleotide sequence ID" value="NZ_AP025305.1"/>
</dbReference>
<dbReference type="Proteomes" id="UP001185092">
    <property type="component" value="Unassembled WGS sequence"/>
</dbReference>
<feature type="transmembrane region" description="Helical" evidence="5">
    <location>
        <begin position="80"/>
        <end position="102"/>
    </location>
</feature>
<feature type="transmembrane region" description="Helical" evidence="5">
    <location>
        <begin position="30"/>
        <end position="46"/>
    </location>
</feature>
<evidence type="ECO:0000256" key="1">
    <source>
        <dbReference type="ARBA" id="ARBA00004141"/>
    </source>
</evidence>
<sequence>MDFELLLQICQYISLTLFTYLAIKQKTYSWLFWMIFLLAFGYLLHYKHMGEMIMMQLVYFVLGLYYWIKWIRLDIKVKRLAGSQHLIINMVALCLLAVKVALRTRLDDFGLQYDEDLTLFLINLYTLIILYLIGNKIMSAWVYVGIVNFAGVFYFFYHSYYFALLYCLVITGLSIYGYISWYEESKGEEDSDLAD</sequence>
<evidence type="ECO:0000256" key="2">
    <source>
        <dbReference type="ARBA" id="ARBA00022692"/>
    </source>
</evidence>
<feature type="transmembrane region" description="Helical" evidence="5">
    <location>
        <begin position="117"/>
        <end position="133"/>
    </location>
</feature>
<protein>
    <recommendedName>
        <fullName evidence="8">Nicotinamide mononucleotide transporter</fullName>
    </recommendedName>
</protein>
<evidence type="ECO:0000256" key="3">
    <source>
        <dbReference type="ARBA" id="ARBA00022989"/>
    </source>
</evidence>
<dbReference type="InterPro" id="IPR006419">
    <property type="entry name" value="NMN_transpt_PnuC"/>
</dbReference>
<dbReference type="AlphaFoldDB" id="A0AAE4BP38"/>
<comment type="caution">
    <text evidence="6">The sequence shown here is derived from an EMBL/GenBank/DDBJ whole genome shotgun (WGS) entry which is preliminary data.</text>
</comment>
<keyword evidence="4 5" id="KW-0472">Membrane</keyword>
<comment type="subcellular location">
    <subcellularLocation>
        <location evidence="1">Membrane</location>
        <topology evidence="1">Multi-pass membrane protein</topology>
    </subcellularLocation>
</comment>
<evidence type="ECO:0008006" key="8">
    <source>
        <dbReference type="Google" id="ProtNLM"/>
    </source>
</evidence>
<gene>
    <name evidence="6" type="ORF">HNQ88_000495</name>
</gene>
<feature type="transmembrane region" description="Helical" evidence="5">
    <location>
        <begin position="6"/>
        <end position="23"/>
    </location>
</feature>
<proteinExistence type="predicted"/>
<evidence type="ECO:0000313" key="6">
    <source>
        <dbReference type="EMBL" id="MDR6237519.1"/>
    </source>
</evidence>
<organism evidence="6 7">
    <name type="scientific">Aureibacter tunicatorum</name>
    <dbReference type="NCBI Taxonomy" id="866807"/>
    <lineage>
        <taxon>Bacteria</taxon>
        <taxon>Pseudomonadati</taxon>
        <taxon>Bacteroidota</taxon>
        <taxon>Cytophagia</taxon>
        <taxon>Cytophagales</taxon>
        <taxon>Persicobacteraceae</taxon>
        <taxon>Aureibacter</taxon>
    </lineage>
</organism>